<protein>
    <submittedName>
        <fullName evidence="1">Uncharacterized protein</fullName>
    </submittedName>
</protein>
<proteinExistence type="predicted"/>
<evidence type="ECO:0000313" key="1">
    <source>
        <dbReference type="EMBL" id="WTT21923.1"/>
    </source>
</evidence>
<organism evidence="1">
    <name type="scientific">Streptomyces sp. NBC_00093</name>
    <dbReference type="NCBI Taxonomy" id="2975649"/>
    <lineage>
        <taxon>Bacteria</taxon>
        <taxon>Bacillati</taxon>
        <taxon>Actinomycetota</taxon>
        <taxon>Actinomycetes</taxon>
        <taxon>Kitasatosporales</taxon>
        <taxon>Streptomycetaceae</taxon>
        <taxon>Streptomyces</taxon>
    </lineage>
</organism>
<sequence length="136" mass="14035">MLKAEVWSDSGRSVVIMDSITKVTAENTGQAIVSASHGGASSGEFALEHPGAVVMFNDAGCGKDDAGVAALDMLERAGVAAATIAHTSARIGDSRDHWDSGRISFMNAKARELGFQQGQAVSDALKQWAATGRVGS</sequence>
<dbReference type="EMBL" id="CP108222">
    <property type="protein sequence ID" value="WTT21923.1"/>
    <property type="molecule type" value="Genomic_DNA"/>
</dbReference>
<name>A0AAU2AEG9_9ACTN</name>
<accession>A0AAU2AEG9</accession>
<dbReference type="AlphaFoldDB" id="A0AAU2AEG9"/>
<reference evidence="1" key="1">
    <citation type="submission" date="2022-10" db="EMBL/GenBank/DDBJ databases">
        <title>The complete genomes of actinobacterial strains from the NBC collection.</title>
        <authorList>
            <person name="Joergensen T.S."/>
            <person name="Alvarez Arevalo M."/>
            <person name="Sterndorff E.B."/>
            <person name="Faurdal D."/>
            <person name="Vuksanovic O."/>
            <person name="Mourched A.-S."/>
            <person name="Charusanti P."/>
            <person name="Shaw S."/>
            <person name="Blin K."/>
            <person name="Weber T."/>
        </authorList>
    </citation>
    <scope>NUCLEOTIDE SEQUENCE</scope>
    <source>
        <strain evidence="1">NBC_00093</strain>
    </source>
</reference>
<gene>
    <name evidence="1" type="ORF">OHA22_43520</name>
</gene>